<evidence type="ECO:0000313" key="3">
    <source>
        <dbReference type="Proteomes" id="UP000614287"/>
    </source>
</evidence>
<dbReference type="RefSeq" id="WP_189493084.1">
    <property type="nucleotide sequence ID" value="NZ_BMZG01000006.1"/>
</dbReference>
<dbReference type="InterPro" id="IPR029021">
    <property type="entry name" value="Prot-tyrosine_phosphatase-like"/>
</dbReference>
<evidence type="ECO:0000313" key="2">
    <source>
        <dbReference type="EMBL" id="GHA73049.1"/>
    </source>
</evidence>
<comment type="caution">
    <text evidence="2">The sequence shown here is derived from an EMBL/GenBank/DDBJ whole genome shotgun (WGS) entry which is preliminary data.</text>
</comment>
<feature type="domain" description="Rhodanese" evidence="1">
    <location>
        <begin position="80"/>
        <end position="124"/>
    </location>
</feature>
<keyword evidence="3" id="KW-1185">Reference proteome</keyword>
<dbReference type="Pfam" id="PF04273">
    <property type="entry name" value="BLH_phosphatase"/>
    <property type="match status" value="1"/>
</dbReference>
<dbReference type="InterPro" id="IPR005939">
    <property type="entry name" value="BLH_phosphatase-like"/>
</dbReference>
<dbReference type="AlphaFoldDB" id="A0A8J3CH66"/>
<name>A0A8J3CH66_9BURK</name>
<dbReference type="GO" id="GO:0016787">
    <property type="term" value="F:hydrolase activity"/>
    <property type="evidence" value="ECO:0007669"/>
    <property type="project" value="InterPro"/>
</dbReference>
<accession>A0A8J3CH66</accession>
<dbReference type="PROSITE" id="PS50206">
    <property type="entry name" value="RHODANESE_3"/>
    <property type="match status" value="1"/>
</dbReference>
<dbReference type="Gene3D" id="3.90.190.10">
    <property type="entry name" value="Protein tyrosine phosphatase superfamily"/>
    <property type="match status" value="1"/>
</dbReference>
<evidence type="ECO:0000259" key="1">
    <source>
        <dbReference type="PROSITE" id="PS50206"/>
    </source>
</evidence>
<gene>
    <name evidence="2" type="ORF">GCM10009007_12390</name>
</gene>
<dbReference type="InterPro" id="IPR036873">
    <property type="entry name" value="Rhodanese-like_dom_sf"/>
</dbReference>
<proteinExistence type="predicted"/>
<dbReference type="EMBL" id="BMZG01000006">
    <property type="protein sequence ID" value="GHA73049.1"/>
    <property type="molecule type" value="Genomic_DNA"/>
</dbReference>
<protein>
    <recommendedName>
        <fullName evidence="1">Rhodanese domain-containing protein</fullName>
    </recommendedName>
</protein>
<dbReference type="SUPFAM" id="SSF52821">
    <property type="entry name" value="Rhodanese/Cell cycle control phosphatase"/>
    <property type="match status" value="1"/>
</dbReference>
<organism evidence="2 3">
    <name type="scientific">Formosimonas limnophila</name>
    <dbReference type="NCBI Taxonomy" id="1384487"/>
    <lineage>
        <taxon>Bacteria</taxon>
        <taxon>Pseudomonadati</taxon>
        <taxon>Pseudomonadota</taxon>
        <taxon>Betaproteobacteria</taxon>
        <taxon>Burkholderiales</taxon>
        <taxon>Burkholderiaceae</taxon>
        <taxon>Formosimonas</taxon>
    </lineage>
</organism>
<dbReference type="InterPro" id="IPR001763">
    <property type="entry name" value="Rhodanese-like_dom"/>
</dbReference>
<dbReference type="Proteomes" id="UP000614287">
    <property type="component" value="Unassembled WGS sequence"/>
</dbReference>
<reference evidence="2" key="1">
    <citation type="journal article" date="2014" name="Int. J. Syst. Evol. Microbiol.">
        <title>Complete genome sequence of Corynebacterium casei LMG S-19264T (=DSM 44701T), isolated from a smear-ripened cheese.</title>
        <authorList>
            <consortium name="US DOE Joint Genome Institute (JGI-PGF)"/>
            <person name="Walter F."/>
            <person name="Albersmeier A."/>
            <person name="Kalinowski J."/>
            <person name="Ruckert C."/>
        </authorList>
    </citation>
    <scope>NUCLEOTIDE SEQUENCE</scope>
    <source>
        <strain evidence="2">KCTC 32501</strain>
    </source>
</reference>
<reference evidence="2" key="2">
    <citation type="submission" date="2020-09" db="EMBL/GenBank/DDBJ databases">
        <authorList>
            <person name="Sun Q."/>
            <person name="Kim S."/>
        </authorList>
    </citation>
    <scope>NUCLEOTIDE SEQUENCE</scope>
    <source>
        <strain evidence="2">KCTC 32501</strain>
    </source>
</reference>
<dbReference type="NCBIfam" id="TIGR01244">
    <property type="entry name" value="TIGR01244 family sulfur transferase"/>
    <property type="match status" value="1"/>
</dbReference>
<sequence length="125" mass="13241">MSFTATAHNPLFATAPQASPEDMAAIAQAGFKTVICNRPDFEGGNEQPTIAQIEQAAKAAGLNFIAQPFSGAAMNQQTVEVFAEHVARAEKPILAYCRTGTRCTNVFQAAVALGLLDAQTMNQPE</sequence>